<dbReference type="PRINTS" id="PR00344">
    <property type="entry name" value="BCTRLSENSOR"/>
</dbReference>
<dbReference type="InterPro" id="IPR003594">
    <property type="entry name" value="HATPase_dom"/>
</dbReference>
<dbReference type="PROSITE" id="PS50109">
    <property type="entry name" value="HIS_KIN"/>
    <property type="match status" value="1"/>
</dbReference>
<name>K2KCD5_9GAMM</name>
<dbReference type="PROSITE" id="PS50894">
    <property type="entry name" value="HPT"/>
    <property type="match status" value="1"/>
</dbReference>
<dbReference type="Proteomes" id="UP000014115">
    <property type="component" value="Unassembled WGS sequence"/>
</dbReference>
<dbReference type="InterPro" id="IPR035965">
    <property type="entry name" value="PAS-like_dom_sf"/>
</dbReference>
<keyword evidence="8" id="KW-0547">Nucleotide-binding</keyword>
<keyword evidence="4" id="KW-1003">Cell membrane</keyword>
<dbReference type="SMART" id="SM00448">
    <property type="entry name" value="REC"/>
    <property type="match status" value="2"/>
</dbReference>
<dbReference type="GO" id="GO:0000155">
    <property type="term" value="F:phosphorelay sensor kinase activity"/>
    <property type="evidence" value="ECO:0007669"/>
    <property type="project" value="InterPro"/>
</dbReference>
<comment type="caution">
    <text evidence="25">The sequence shown here is derived from an EMBL/GenBank/DDBJ whole genome shotgun (WGS) entry which is preliminary data.</text>
</comment>
<dbReference type="FunFam" id="3.30.565.10:FF:000010">
    <property type="entry name" value="Sensor histidine kinase RcsC"/>
    <property type="match status" value="1"/>
</dbReference>
<dbReference type="EMBL" id="AMRG01000006">
    <property type="protein sequence ID" value="EKE84292.1"/>
    <property type="molecule type" value="Genomic_DNA"/>
</dbReference>
<dbReference type="FunFam" id="1.10.287.130:FF:000002">
    <property type="entry name" value="Two-component osmosensing histidine kinase"/>
    <property type="match status" value="1"/>
</dbReference>
<dbReference type="InterPro" id="IPR003661">
    <property type="entry name" value="HisK_dim/P_dom"/>
</dbReference>
<evidence type="ECO:0000256" key="17">
    <source>
        <dbReference type="PROSITE-ProRule" id="PRU00169"/>
    </source>
</evidence>
<protein>
    <recommendedName>
        <fullName evidence="15">Sensory/regulatory protein RpfC</fullName>
        <ecNumber evidence="3">2.7.13.3</ecNumber>
    </recommendedName>
</protein>
<gene>
    <name evidence="25" type="ORF">A10D4_06361</name>
</gene>
<feature type="domain" description="Response regulatory" evidence="22">
    <location>
        <begin position="603"/>
        <end position="719"/>
    </location>
</feature>
<dbReference type="SUPFAM" id="SSF55785">
    <property type="entry name" value="PYP-like sensor domain (PAS domain)"/>
    <property type="match status" value="1"/>
</dbReference>
<dbReference type="eggNOG" id="COG0642">
    <property type="taxonomic scope" value="Bacteria"/>
</dbReference>
<dbReference type="InterPro" id="IPR011006">
    <property type="entry name" value="CheY-like_superfamily"/>
</dbReference>
<evidence type="ECO:0000256" key="1">
    <source>
        <dbReference type="ARBA" id="ARBA00000085"/>
    </source>
</evidence>
<dbReference type="OrthoDB" id="9810730at2"/>
<evidence type="ECO:0000313" key="25">
    <source>
        <dbReference type="EMBL" id="EKE84292.1"/>
    </source>
</evidence>
<evidence type="ECO:0000256" key="7">
    <source>
        <dbReference type="ARBA" id="ARBA00022692"/>
    </source>
</evidence>
<dbReference type="PROSITE" id="PS50110">
    <property type="entry name" value="RESPONSE_REGULATORY"/>
    <property type="match status" value="2"/>
</dbReference>
<dbReference type="CDD" id="cd17546">
    <property type="entry name" value="REC_hyHK_CKI1_RcsC-like"/>
    <property type="match status" value="1"/>
</dbReference>
<sequence length="874" mass="96840">MLISPNRWPYLQASFAVLQLASLALFLFLPPPFGAYALAIMVVLSLSLSGLLWWNSRRNSLREPLAQPFLSNTSLQLLQQVFNDLPTRVYWRDSELRLLGGNRAFVRDLGLTEASELNLAVNDSNAANQQLRELDKITLETAFANCNQELAISLAGEQRWVEHSSVPLYDDHQRMIGILGSYYDITTIKAVAAAMEQAKEQAEQANQAKGEFLANMSHEIRTPINAIVGMANLCLKTELDAKQTRYLRVIDSSSKALLGVINDILDFSKIDAGKLVMEQIPFDLEDVLTTLADMFAFRAYDKDLEFIINLPASIPTLLLGDPLRLNQVLVNLVSNAIKFTEDGEINVGVTLLDKSEDKVWLRISVTDTGIGMDEEQRANLFKAFTQADTSTTRKYGGTGLGLAISRRLIQLMHGDIGVTSAAGQGSTFYIELTLPLQDSQDSSHHQNLLKRLQNTRILAIDDNLSTREMLYEMLSAYGMQVKVCRTAEQGLALLNAAAEAEQPYQVALVDWRLPGMDGIEFCQQVTQNSQLHDKPKLIIASGYYAEEMSDQAHRAGVADFITKPYTAATLARSLTSVLSGQQGKLGSEQPSRQQIPEQIRQAPILVVEDNEINQHVARELLTGHGFQVDIAENGQQAVDKVQQQSYAMVLMDIQMPVMDGYKAAETIRQQFSYQRLPIVAMTANAMTGDAEKSSAAGMQGHLAKPIDEDQLLAMLIRWCIPGDYQQQRTTSTAPASASAAPVERPKPRYPQSKGVDFASALARLQHNVDLYAKLVDQLVEQYRGSALKVADFITRGQHDSARRYFHSLKGAAANLGLTLLQKRAALLESSMANSEIDKVADQITGLEPLLEQASQAAFDLREWHKRQPNQESQT</sequence>
<dbReference type="SUPFAM" id="SSF47226">
    <property type="entry name" value="Histidine-containing phosphotransfer domain, HPT domain"/>
    <property type="match status" value="1"/>
</dbReference>
<keyword evidence="5 17" id="KW-0597">Phosphoprotein</keyword>
<dbReference type="Gene3D" id="1.10.287.130">
    <property type="match status" value="1"/>
</dbReference>
<keyword evidence="7 20" id="KW-0812">Transmembrane</keyword>
<dbReference type="PANTHER" id="PTHR45339:SF1">
    <property type="entry name" value="HYBRID SIGNAL TRANSDUCTION HISTIDINE KINASE J"/>
    <property type="match status" value="1"/>
</dbReference>
<dbReference type="Pfam" id="PF00072">
    <property type="entry name" value="Response_reg"/>
    <property type="match status" value="2"/>
</dbReference>
<evidence type="ECO:0000256" key="6">
    <source>
        <dbReference type="ARBA" id="ARBA00022679"/>
    </source>
</evidence>
<dbReference type="InterPro" id="IPR036097">
    <property type="entry name" value="HisK_dim/P_sf"/>
</dbReference>
<evidence type="ECO:0000259" key="21">
    <source>
        <dbReference type="PROSITE" id="PS50109"/>
    </source>
</evidence>
<keyword evidence="13 20" id="KW-0472">Membrane</keyword>
<dbReference type="GO" id="GO:0005524">
    <property type="term" value="F:ATP binding"/>
    <property type="evidence" value="ECO:0007669"/>
    <property type="project" value="UniProtKB-KW"/>
</dbReference>
<dbReference type="SUPFAM" id="SSF52172">
    <property type="entry name" value="CheY-like"/>
    <property type="match status" value="2"/>
</dbReference>
<dbReference type="InterPro" id="IPR001789">
    <property type="entry name" value="Sig_transdc_resp-reg_receiver"/>
</dbReference>
<feature type="coiled-coil region" evidence="18">
    <location>
        <begin position="185"/>
        <end position="215"/>
    </location>
</feature>
<dbReference type="InterPro" id="IPR004358">
    <property type="entry name" value="Sig_transdc_His_kin-like_C"/>
</dbReference>
<dbReference type="Pfam" id="PF00512">
    <property type="entry name" value="HisKA"/>
    <property type="match status" value="1"/>
</dbReference>
<dbReference type="CDD" id="cd16922">
    <property type="entry name" value="HATPase_EvgS-ArcB-TorS-like"/>
    <property type="match status" value="1"/>
</dbReference>
<proteinExistence type="predicted"/>
<feature type="modified residue" description="Phosphohistidine" evidence="16">
    <location>
        <position position="806"/>
    </location>
</feature>
<evidence type="ECO:0000256" key="12">
    <source>
        <dbReference type="ARBA" id="ARBA00023012"/>
    </source>
</evidence>
<dbReference type="Pfam" id="PF02518">
    <property type="entry name" value="HATPase_c"/>
    <property type="match status" value="1"/>
</dbReference>
<evidence type="ECO:0000256" key="16">
    <source>
        <dbReference type="PROSITE-ProRule" id="PRU00110"/>
    </source>
</evidence>
<feature type="domain" description="HPt" evidence="24">
    <location>
        <begin position="767"/>
        <end position="863"/>
    </location>
</feature>
<evidence type="ECO:0000259" key="22">
    <source>
        <dbReference type="PROSITE" id="PS50110"/>
    </source>
</evidence>
<evidence type="ECO:0000256" key="10">
    <source>
        <dbReference type="ARBA" id="ARBA00022840"/>
    </source>
</evidence>
<comment type="subunit">
    <text evidence="14">At low DSF concentrations, interacts with RpfF.</text>
</comment>
<feature type="modified residue" description="4-aspartylphosphate" evidence="17">
    <location>
        <position position="652"/>
    </location>
</feature>
<keyword evidence="6" id="KW-0808">Transferase</keyword>
<keyword evidence="12" id="KW-0902">Two-component regulatory system</keyword>
<evidence type="ECO:0000256" key="14">
    <source>
        <dbReference type="ARBA" id="ARBA00064003"/>
    </source>
</evidence>
<evidence type="ECO:0000256" key="13">
    <source>
        <dbReference type="ARBA" id="ARBA00023136"/>
    </source>
</evidence>
<feature type="domain" description="Histidine kinase" evidence="21">
    <location>
        <begin position="215"/>
        <end position="436"/>
    </location>
</feature>
<evidence type="ECO:0000259" key="23">
    <source>
        <dbReference type="PROSITE" id="PS50113"/>
    </source>
</evidence>
<feature type="domain" description="PAC" evidence="23">
    <location>
        <begin position="137"/>
        <end position="197"/>
    </location>
</feature>
<dbReference type="PANTHER" id="PTHR45339">
    <property type="entry name" value="HYBRID SIGNAL TRANSDUCTION HISTIDINE KINASE J"/>
    <property type="match status" value="1"/>
</dbReference>
<dbReference type="InterPro" id="IPR000700">
    <property type="entry name" value="PAS-assoc_C"/>
</dbReference>
<dbReference type="Pfam" id="PF01627">
    <property type="entry name" value="Hpt"/>
    <property type="match status" value="1"/>
</dbReference>
<dbReference type="EC" id="2.7.13.3" evidence="3"/>
<keyword evidence="26" id="KW-1185">Reference proteome</keyword>
<comment type="catalytic activity">
    <reaction evidence="1">
        <text>ATP + protein L-histidine = ADP + protein N-phospho-L-histidine.</text>
        <dbReference type="EC" id="2.7.13.3"/>
    </reaction>
</comment>
<dbReference type="Gene3D" id="1.20.120.160">
    <property type="entry name" value="HPT domain"/>
    <property type="match status" value="1"/>
</dbReference>
<evidence type="ECO:0000256" key="4">
    <source>
        <dbReference type="ARBA" id="ARBA00022475"/>
    </source>
</evidence>
<evidence type="ECO:0000256" key="15">
    <source>
        <dbReference type="ARBA" id="ARBA00068150"/>
    </source>
</evidence>
<dbReference type="GO" id="GO:0005886">
    <property type="term" value="C:plasma membrane"/>
    <property type="evidence" value="ECO:0007669"/>
    <property type="project" value="UniProtKB-SubCell"/>
</dbReference>
<keyword evidence="10" id="KW-0067">ATP-binding</keyword>
<dbReference type="Gene3D" id="3.30.450.20">
    <property type="entry name" value="PAS domain"/>
    <property type="match status" value="1"/>
</dbReference>
<feature type="region of interest" description="Disordered" evidence="19">
    <location>
        <begin position="729"/>
        <end position="750"/>
    </location>
</feature>
<dbReference type="SMART" id="SM00387">
    <property type="entry name" value="HATPase_c"/>
    <property type="match status" value="1"/>
</dbReference>
<accession>K2KCD5</accession>
<feature type="compositionally biased region" description="Low complexity" evidence="19">
    <location>
        <begin position="729"/>
        <end position="741"/>
    </location>
</feature>
<evidence type="ECO:0000256" key="18">
    <source>
        <dbReference type="SAM" id="Coils"/>
    </source>
</evidence>
<dbReference type="Gene3D" id="3.30.565.10">
    <property type="entry name" value="Histidine kinase-like ATPase, C-terminal domain"/>
    <property type="match status" value="1"/>
</dbReference>
<evidence type="ECO:0000256" key="20">
    <source>
        <dbReference type="SAM" id="Phobius"/>
    </source>
</evidence>
<keyword evidence="18" id="KW-0175">Coiled coil</keyword>
<dbReference type="SUPFAM" id="SSF47384">
    <property type="entry name" value="Homodimeric domain of signal transducing histidine kinase"/>
    <property type="match status" value="1"/>
</dbReference>
<dbReference type="CDD" id="cd00156">
    <property type="entry name" value="REC"/>
    <property type="match status" value="1"/>
</dbReference>
<feature type="modified residue" description="4-aspartylphosphate" evidence="17">
    <location>
        <position position="510"/>
    </location>
</feature>
<evidence type="ECO:0000256" key="11">
    <source>
        <dbReference type="ARBA" id="ARBA00022989"/>
    </source>
</evidence>
<dbReference type="STRING" id="740709.A10D4_06361"/>
<feature type="transmembrane region" description="Helical" evidence="20">
    <location>
        <begin position="35"/>
        <end position="54"/>
    </location>
</feature>
<evidence type="ECO:0000256" key="8">
    <source>
        <dbReference type="ARBA" id="ARBA00022741"/>
    </source>
</evidence>
<dbReference type="CDD" id="cd00082">
    <property type="entry name" value="HisKA"/>
    <property type="match status" value="1"/>
</dbReference>
<dbReference type="InterPro" id="IPR008207">
    <property type="entry name" value="Sig_transdc_His_kin_Hpt_dom"/>
</dbReference>
<keyword evidence="11 20" id="KW-1133">Transmembrane helix</keyword>
<evidence type="ECO:0000256" key="5">
    <source>
        <dbReference type="ARBA" id="ARBA00022553"/>
    </source>
</evidence>
<reference evidence="25 26" key="1">
    <citation type="journal article" date="2012" name="J. Bacteriol.">
        <title>Genome Sequence of Idiomarina xiamenensis Type Strain 10-D-4.</title>
        <authorList>
            <person name="Lai Q."/>
            <person name="Wang L."/>
            <person name="Wang W."/>
            <person name="Shao Z."/>
        </authorList>
    </citation>
    <scope>NUCLEOTIDE SEQUENCE [LARGE SCALE GENOMIC DNA]</scope>
    <source>
        <strain evidence="25 26">10-D-4</strain>
    </source>
</reference>
<evidence type="ECO:0000256" key="2">
    <source>
        <dbReference type="ARBA" id="ARBA00004651"/>
    </source>
</evidence>
<dbReference type="PROSITE" id="PS50113">
    <property type="entry name" value="PAC"/>
    <property type="match status" value="1"/>
</dbReference>
<dbReference type="RefSeq" id="WP_008488440.1">
    <property type="nucleotide sequence ID" value="NZ_AMRG01000006.1"/>
</dbReference>
<dbReference type="eggNOG" id="COG2205">
    <property type="taxonomic scope" value="Bacteria"/>
</dbReference>
<feature type="transmembrane region" description="Helical" evidence="20">
    <location>
        <begin position="9"/>
        <end position="29"/>
    </location>
</feature>
<dbReference type="InterPro" id="IPR036641">
    <property type="entry name" value="HPT_dom_sf"/>
</dbReference>
<keyword evidence="9 25" id="KW-0418">Kinase</keyword>
<dbReference type="InterPro" id="IPR036890">
    <property type="entry name" value="HATPase_C_sf"/>
</dbReference>
<evidence type="ECO:0000259" key="24">
    <source>
        <dbReference type="PROSITE" id="PS50894"/>
    </source>
</evidence>
<dbReference type="SUPFAM" id="SSF55874">
    <property type="entry name" value="ATPase domain of HSP90 chaperone/DNA topoisomerase II/histidine kinase"/>
    <property type="match status" value="1"/>
</dbReference>
<comment type="subcellular location">
    <subcellularLocation>
        <location evidence="2">Cell membrane</location>
        <topology evidence="2">Multi-pass membrane protein</topology>
    </subcellularLocation>
</comment>
<organism evidence="25 26">
    <name type="scientific">Idiomarina xiamenensis 10-D-4</name>
    <dbReference type="NCBI Taxonomy" id="740709"/>
    <lineage>
        <taxon>Bacteria</taxon>
        <taxon>Pseudomonadati</taxon>
        <taxon>Pseudomonadota</taxon>
        <taxon>Gammaproteobacteria</taxon>
        <taxon>Alteromonadales</taxon>
        <taxon>Idiomarinaceae</taxon>
        <taxon>Idiomarina</taxon>
    </lineage>
</organism>
<evidence type="ECO:0000313" key="26">
    <source>
        <dbReference type="Proteomes" id="UP000014115"/>
    </source>
</evidence>
<dbReference type="Gene3D" id="3.40.50.2300">
    <property type="match status" value="2"/>
</dbReference>
<feature type="domain" description="Response regulatory" evidence="22">
    <location>
        <begin position="456"/>
        <end position="578"/>
    </location>
</feature>
<evidence type="ECO:0000256" key="9">
    <source>
        <dbReference type="ARBA" id="ARBA00022777"/>
    </source>
</evidence>
<dbReference type="AlphaFoldDB" id="K2KCD5"/>
<evidence type="ECO:0000256" key="3">
    <source>
        <dbReference type="ARBA" id="ARBA00012438"/>
    </source>
</evidence>
<dbReference type="PATRIC" id="fig|740709.3.peg.1297"/>
<dbReference type="SMART" id="SM00388">
    <property type="entry name" value="HisKA"/>
    <property type="match status" value="1"/>
</dbReference>
<evidence type="ECO:0000256" key="19">
    <source>
        <dbReference type="SAM" id="MobiDB-lite"/>
    </source>
</evidence>
<dbReference type="InterPro" id="IPR005467">
    <property type="entry name" value="His_kinase_dom"/>
</dbReference>